<dbReference type="STRING" id="199441.BkAM31D_12355"/>
<gene>
    <name evidence="3" type="ORF">BkAM31D_12355</name>
</gene>
<dbReference type="CDD" id="cd06259">
    <property type="entry name" value="YdcF-like"/>
    <property type="match status" value="1"/>
</dbReference>
<evidence type="ECO:0000313" key="4">
    <source>
        <dbReference type="Proteomes" id="UP000193006"/>
    </source>
</evidence>
<keyword evidence="4" id="KW-1185">Reference proteome</keyword>
<dbReference type="GO" id="GO:0043164">
    <property type="term" value="P:Gram-negative-bacterium-type cell wall biogenesis"/>
    <property type="evidence" value="ECO:0007669"/>
    <property type="project" value="TreeGrafter"/>
</dbReference>
<dbReference type="PANTHER" id="PTHR30336:SF4">
    <property type="entry name" value="ENVELOPE BIOGENESIS FACTOR ELYC"/>
    <property type="match status" value="1"/>
</dbReference>
<dbReference type="GO" id="GO:0000270">
    <property type="term" value="P:peptidoglycan metabolic process"/>
    <property type="evidence" value="ECO:0007669"/>
    <property type="project" value="TreeGrafter"/>
</dbReference>
<organism evidence="3 4">
    <name type="scientific">Halalkalibacter krulwichiae</name>
    <dbReference type="NCBI Taxonomy" id="199441"/>
    <lineage>
        <taxon>Bacteria</taxon>
        <taxon>Bacillati</taxon>
        <taxon>Bacillota</taxon>
        <taxon>Bacilli</taxon>
        <taxon>Bacillales</taxon>
        <taxon>Bacillaceae</taxon>
        <taxon>Halalkalibacter</taxon>
    </lineage>
</organism>
<dbReference type="Gene3D" id="3.40.50.620">
    <property type="entry name" value="HUPs"/>
    <property type="match status" value="1"/>
</dbReference>
<sequence>MSKKYIVFLLFTVPLFLYFLVLHIQIQRFSQQEVPKGADFLIILGAKVDGTTPSLSLQFRIDAAAIYLLENPQTIVIATGGQGPDEDLTEAETIKRELVAKGINANRIKLEGNSTTTEENIKLSIPYLPNQSQTGIVVSNDYHLYRAIKIGNDEGLQLIGLPAKTPILSLPKSYIREYLAITKYYLKNKD</sequence>
<keyword evidence="1" id="KW-0472">Membrane</keyword>
<reference evidence="3 4" key="1">
    <citation type="submission" date="2017-04" db="EMBL/GenBank/DDBJ databases">
        <title>Bacillus krulwichiae AM31D Genome sequencing and assembly.</title>
        <authorList>
            <person name="Krulwich T.A."/>
            <person name="Anastor L."/>
            <person name="Ehrlich R."/>
            <person name="Ehrlich G.D."/>
            <person name="Janto B."/>
        </authorList>
    </citation>
    <scope>NUCLEOTIDE SEQUENCE [LARGE SCALE GENOMIC DNA]</scope>
    <source>
        <strain evidence="3 4">AM31D</strain>
    </source>
</reference>
<dbReference type="InterPro" id="IPR014729">
    <property type="entry name" value="Rossmann-like_a/b/a_fold"/>
</dbReference>
<dbReference type="KEGG" id="bkw:BkAM31D_12355"/>
<dbReference type="RefSeq" id="WP_066149163.1">
    <property type="nucleotide sequence ID" value="NZ_CP020814.1"/>
</dbReference>
<dbReference type="PANTHER" id="PTHR30336">
    <property type="entry name" value="INNER MEMBRANE PROTEIN, PROBABLE PERMEASE"/>
    <property type="match status" value="1"/>
</dbReference>
<dbReference type="EMBL" id="CP020814">
    <property type="protein sequence ID" value="ARK30557.1"/>
    <property type="molecule type" value="Genomic_DNA"/>
</dbReference>
<dbReference type="GO" id="GO:0005886">
    <property type="term" value="C:plasma membrane"/>
    <property type="evidence" value="ECO:0007669"/>
    <property type="project" value="TreeGrafter"/>
</dbReference>
<accession>A0A1X9MAW7</accession>
<evidence type="ECO:0000259" key="2">
    <source>
        <dbReference type="Pfam" id="PF02698"/>
    </source>
</evidence>
<feature type="transmembrane region" description="Helical" evidence="1">
    <location>
        <begin position="6"/>
        <end position="26"/>
    </location>
</feature>
<evidence type="ECO:0000313" key="3">
    <source>
        <dbReference type="EMBL" id="ARK30557.1"/>
    </source>
</evidence>
<dbReference type="AlphaFoldDB" id="A0A1X9MAW7"/>
<dbReference type="Proteomes" id="UP000193006">
    <property type="component" value="Chromosome"/>
</dbReference>
<evidence type="ECO:0000256" key="1">
    <source>
        <dbReference type="SAM" id="Phobius"/>
    </source>
</evidence>
<proteinExistence type="predicted"/>
<feature type="domain" description="DUF218" evidence="2">
    <location>
        <begin position="39"/>
        <end position="180"/>
    </location>
</feature>
<keyword evidence="1" id="KW-0812">Transmembrane</keyword>
<keyword evidence="1" id="KW-1133">Transmembrane helix</keyword>
<dbReference type="InterPro" id="IPR003848">
    <property type="entry name" value="DUF218"/>
</dbReference>
<dbReference type="InterPro" id="IPR051599">
    <property type="entry name" value="Cell_Envelope_Assoc"/>
</dbReference>
<protein>
    <recommendedName>
        <fullName evidence="2">DUF218 domain-containing protein</fullName>
    </recommendedName>
</protein>
<dbReference type="Pfam" id="PF02698">
    <property type="entry name" value="DUF218"/>
    <property type="match status" value="1"/>
</dbReference>
<name>A0A1X9MAW7_9BACI</name>